<feature type="region of interest" description="Disordered" evidence="6">
    <location>
        <begin position="1"/>
        <end position="22"/>
    </location>
</feature>
<dbReference type="NCBIfam" id="NF005913">
    <property type="entry name" value="PRK07906.1"/>
    <property type="match status" value="1"/>
</dbReference>
<dbReference type="Gene3D" id="3.30.70.360">
    <property type="match status" value="1"/>
</dbReference>
<reference evidence="8 9" key="1">
    <citation type="submission" date="2019-01" db="EMBL/GenBank/DDBJ databases">
        <title>Novel species of Nocardioides.</title>
        <authorList>
            <person name="Liu Q."/>
            <person name="Xin Y.-H."/>
        </authorList>
    </citation>
    <scope>NUCLEOTIDE SEQUENCE [LARGE SCALE GENOMIC DNA]</scope>
    <source>
        <strain evidence="8 9">CGMCC 4.6875</strain>
    </source>
</reference>
<dbReference type="Gene3D" id="3.40.630.10">
    <property type="entry name" value="Zn peptidases"/>
    <property type="match status" value="1"/>
</dbReference>
<evidence type="ECO:0000256" key="4">
    <source>
        <dbReference type="ARBA" id="ARBA00022801"/>
    </source>
</evidence>
<keyword evidence="4 8" id="KW-0378">Hydrolase</keyword>
<evidence type="ECO:0000256" key="1">
    <source>
        <dbReference type="ARBA" id="ARBA00001947"/>
    </source>
</evidence>
<dbReference type="InterPro" id="IPR050072">
    <property type="entry name" value="Peptidase_M20A"/>
</dbReference>
<gene>
    <name evidence="8" type="ORF">EUA07_07185</name>
</gene>
<feature type="domain" description="Peptidase M20 dimerisation" evidence="7">
    <location>
        <begin position="211"/>
        <end position="336"/>
    </location>
</feature>
<comment type="similarity">
    <text evidence="2">Belongs to the peptidase M20A family.</text>
</comment>
<evidence type="ECO:0000259" key="7">
    <source>
        <dbReference type="Pfam" id="PF07687"/>
    </source>
</evidence>
<dbReference type="PANTHER" id="PTHR43808">
    <property type="entry name" value="ACETYLORNITHINE DEACETYLASE"/>
    <property type="match status" value="1"/>
</dbReference>
<dbReference type="FunFam" id="1.10.150.900:FF:000002">
    <property type="entry name" value="M20/M25/M40 family peptidase"/>
    <property type="match status" value="1"/>
</dbReference>
<dbReference type="InterPro" id="IPR011650">
    <property type="entry name" value="Peptidase_M20_dimer"/>
</dbReference>
<accession>A0A4Q2SGD3</accession>
<dbReference type="AlphaFoldDB" id="A0A4Q2SGD3"/>
<dbReference type="InterPro" id="IPR002933">
    <property type="entry name" value="Peptidase_M20"/>
</dbReference>
<dbReference type="OrthoDB" id="7055905at2"/>
<dbReference type="PANTHER" id="PTHR43808:SF8">
    <property type="entry name" value="PEPTIDASE M20 DIMERISATION DOMAIN-CONTAINING PROTEIN"/>
    <property type="match status" value="1"/>
</dbReference>
<dbReference type="Pfam" id="PF01546">
    <property type="entry name" value="Peptidase_M20"/>
    <property type="match status" value="1"/>
</dbReference>
<dbReference type="InterPro" id="IPR036264">
    <property type="entry name" value="Bact_exopeptidase_dim_dom"/>
</dbReference>
<protein>
    <submittedName>
        <fullName evidence="8">M20/M25/M40 family metallo-hydrolase</fullName>
    </submittedName>
</protein>
<comment type="caution">
    <text evidence="8">The sequence shown here is derived from an EMBL/GenBank/DDBJ whole genome shotgun (WGS) entry which is preliminary data.</text>
</comment>
<dbReference type="SUPFAM" id="SSF53187">
    <property type="entry name" value="Zn-dependent exopeptidases"/>
    <property type="match status" value="1"/>
</dbReference>
<keyword evidence="5" id="KW-0862">Zinc</keyword>
<organism evidence="8 9">
    <name type="scientific">Nocardioides ganghwensis</name>
    <dbReference type="NCBI Taxonomy" id="252230"/>
    <lineage>
        <taxon>Bacteria</taxon>
        <taxon>Bacillati</taxon>
        <taxon>Actinomycetota</taxon>
        <taxon>Actinomycetes</taxon>
        <taxon>Propionibacteriales</taxon>
        <taxon>Nocardioidaceae</taxon>
        <taxon>Nocardioides</taxon>
    </lineage>
</organism>
<keyword evidence="3" id="KW-0479">Metal-binding</keyword>
<dbReference type="PIRSF" id="PIRSF036696">
    <property type="entry name" value="ACY-1"/>
    <property type="match status" value="1"/>
</dbReference>
<dbReference type="Gene3D" id="1.10.150.900">
    <property type="match status" value="1"/>
</dbReference>
<dbReference type="Proteomes" id="UP000293291">
    <property type="component" value="Unassembled WGS sequence"/>
</dbReference>
<dbReference type="PROSITE" id="PS00758">
    <property type="entry name" value="ARGE_DAPE_CPG2_1"/>
    <property type="match status" value="1"/>
</dbReference>
<evidence type="ECO:0000256" key="3">
    <source>
        <dbReference type="ARBA" id="ARBA00022723"/>
    </source>
</evidence>
<proteinExistence type="inferred from homology"/>
<dbReference type="InterPro" id="IPR001261">
    <property type="entry name" value="ArgE/DapE_CS"/>
</dbReference>
<keyword evidence="9" id="KW-1185">Reference proteome</keyword>
<feature type="compositionally biased region" description="Polar residues" evidence="6">
    <location>
        <begin position="1"/>
        <end position="10"/>
    </location>
</feature>
<evidence type="ECO:0000256" key="6">
    <source>
        <dbReference type="SAM" id="MobiDB-lite"/>
    </source>
</evidence>
<dbReference type="GO" id="GO:0016787">
    <property type="term" value="F:hydrolase activity"/>
    <property type="evidence" value="ECO:0007669"/>
    <property type="project" value="UniProtKB-KW"/>
</dbReference>
<dbReference type="Pfam" id="PF07687">
    <property type="entry name" value="M20_dimer"/>
    <property type="match status" value="1"/>
</dbReference>
<comment type="cofactor">
    <cofactor evidence="1">
        <name>Zn(2+)</name>
        <dbReference type="ChEBI" id="CHEBI:29105"/>
    </cofactor>
</comment>
<evidence type="ECO:0000313" key="8">
    <source>
        <dbReference type="EMBL" id="RYC02930.1"/>
    </source>
</evidence>
<sequence>MDGMEQTPTDSPAAGSQDRSYDPAREVVQLCQDLIAIDTSNYGTDDGPGERKAAEHVAALLDEVGIESRIIEGRPGRANVVARWGGGDGRAPLLVHGHLDVVPAEASDWQVDPFSGEIKDGHVWGRGAVDMKDFDAMLLSVVRARAAAQAAPDRELVLCFTADEEAGGHHGAGILVDQHADLFADCSEAVGEVGGFSATVRGRRVYLIEAAEKGMAWMRLTARGRAGHGSMINDDNAVTRLAGAVARIGAHQWPVRLTPTMEVLLATVGELAGTEATPDNAEALVEEFGDAARMLGAVIRNTANPTMLRAGYKTNVIPTDAHATVDGRFLPGYEDEFFATLRELAGDGIDFEFESKQDPWETPYDGDLVTAMTRSLLAEDPDALVAPYLMSGGTDAKHFRKLGMRSYGFAPLRLPADLDFTALFHGVDERVPVDALEFGARVFDRFLDQA</sequence>
<dbReference type="SUPFAM" id="SSF55031">
    <property type="entry name" value="Bacterial exopeptidase dimerisation domain"/>
    <property type="match status" value="1"/>
</dbReference>
<dbReference type="GO" id="GO:0046872">
    <property type="term" value="F:metal ion binding"/>
    <property type="evidence" value="ECO:0007669"/>
    <property type="project" value="UniProtKB-KW"/>
</dbReference>
<evidence type="ECO:0000313" key="9">
    <source>
        <dbReference type="Proteomes" id="UP000293291"/>
    </source>
</evidence>
<evidence type="ECO:0000256" key="2">
    <source>
        <dbReference type="ARBA" id="ARBA00006247"/>
    </source>
</evidence>
<dbReference type="EMBL" id="SDWU01000007">
    <property type="protein sequence ID" value="RYC02930.1"/>
    <property type="molecule type" value="Genomic_DNA"/>
</dbReference>
<name>A0A4Q2SGD3_9ACTN</name>
<evidence type="ECO:0000256" key="5">
    <source>
        <dbReference type="ARBA" id="ARBA00022833"/>
    </source>
</evidence>